<gene>
    <name evidence="2" type="ORF">CRE_05271</name>
</gene>
<sequence length="401" mass="47270">MILQKKYTSTAPQAKATIDQTRHIYSLQNWLKLRKVCHAFRNFIDVIKLDNELIEVNIEVTPSAIYATIDFASQSRESVNLYYIRYGKNSLFKIEEGIMKKSKLIKNQDFVDAFFNDFGFILRNQSKPLKYMNVEEWPYNWYEGYHYDIDLINSHRATYSIYGCCTSPRPFECSFEAHQHLRKINNKHTLQPIAVKFHDRFVCILKSRKYLIPIQNLEIDVLRPSNLWNMTRLIDMKQLKGIWIKKTPEESDRKDGKPLILDEIVELDVFNHIQVLSILDFKVTVPLETFLHIPHLTVTISTPTIEDVLLIKKESEFTFCTNMLTSPTAKSRRVYCDHIEDADILLNTLGHANPYYIKLCWYFKIPESDQALKISKEWCYPYCFSFTWIETSWISKDAVVN</sequence>
<accession>E3NK41</accession>
<dbReference type="EMBL" id="DS268779">
    <property type="protein sequence ID" value="EFP01868.1"/>
    <property type="molecule type" value="Genomic_DNA"/>
</dbReference>
<dbReference type="PANTHER" id="PTHR23015:SF4">
    <property type="entry name" value="DUF38 DOMAIN-CONTAINING PROTEIN-RELATED"/>
    <property type="match status" value="1"/>
</dbReference>
<dbReference type="AlphaFoldDB" id="E3NK41"/>
<dbReference type="OrthoDB" id="4878259at2759"/>
<dbReference type="GO" id="GO:0045087">
    <property type="term" value="P:innate immune response"/>
    <property type="evidence" value="ECO:0007669"/>
    <property type="project" value="TreeGrafter"/>
</dbReference>
<reference evidence="2" key="1">
    <citation type="submission" date="2007-07" db="EMBL/GenBank/DDBJ databases">
        <title>PCAP assembly of the Caenorhabditis remanei genome.</title>
        <authorList>
            <consortium name="The Caenorhabditis remanei Sequencing Consortium"/>
            <person name="Wilson R.K."/>
        </authorList>
    </citation>
    <scope>NUCLEOTIDE SEQUENCE [LARGE SCALE GENOMIC DNA]</scope>
    <source>
        <strain evidence="2">PB4641</strain>
    </source>
</reference>
<evidence type="ECO:0000313" key="2">
    <source>
        <dbReference type="EMBL" id="EFP01868.1"/>
    </source>
</evidence>
<dbReference type="Pfam" id="PF01827">
    <property type="entry name" value="FTH"/>
    <property type="match status" value="1"/>
</dbReference>
<name>E3NK41_CAERE</name>
<dbReference type="InterPro" id="IPR002900">
    <property type="entry name" value="DUF38/FTH_CAE_spp"/>
</dbReference>
<proteinExistence type="predicted"/>
<feature type="domain" description="DUF38" evidence="1">
    <location>
        <begin position="196"/>
        <end position="314"/>
    </location>
</feature>
<evidence type="ECO:0000313" key="3">
    <source>
        <dbReference type="Proteomes" id="UP000008281"/>
    </source>
</evidence>
<keyword evidence="3" id="KW-1185">Reference proteome</keyword>
<dbReference type="InParanoid" id="E3NK41"/>
<dbReference type="HOGENOM" id="CLU_030831_0_3_1"/>
<organism evidence="3">
    <name type="scientific">Caenorhabditis remanei</name>
    <name type="common">Caenorhabditis vulgaris</name>
    <dbReference type="NCBI Taxonomy" id="31234"/>
    <lineage>
        <taxon>Eukaryota</taxon>
        <taxon>Metazoa</taxon>
        <taxon>Ecdysozoa</taxon>
        <taxon>Nematoda</taxon>
        <taxon>Chromadorea</taxon>
        <taxon>Rhabditida</taxon>
        <taxon>Rhabditina</taxon>
        <taxon>Rhabditomorpha</taxon>
        <taxon>Rhabditoidea</taxon>
        <taxon>Rhabditidae</taxon>
        <taxon>Peloderinae</taxon>
        <taxon>Caenorhabditis</taxon>
    </lineage>
</organism>
<protein>
    <recommendedName>
        <fullName evidence="1">DUF38 domain-containing protein</fullName>
    </recommendedName>
</protein>
<dbReference type="Proteomes" id="UP000008281">
    <property type="component" value="Unassembled WGS sequence"/>
</dbReference>
<dbReference type="InterPro" id="IPR040161">
    <property type="entry name" value="FB224"/>
</dbReference>
<evidence type="ECO:0000259" key="1">
    <source>
        <dbReference type="Pfam" id="PF01827"/>
    </source>
</evidence>
<dbReference type="PANTHER" id="PTHR23015">
    <property type="entry name" value="UNCHARACTERIZED C.ELEGANS PROTEIN"/>
    <property type="match status" value="1"/>
</dbReference>